<feature type="domain" description="Transferrin-like" evidence="1">
    <location>
        <begin position="626"/>
        <end position="968"/>
    </location>
</feature>
<dbReference type="GO" id="GO:0005886">
    <property type="term" value="C:plasma membrane"/>
    <property type="evidence" value="ECO:0007669"/>
    <property type="project" value="TreeGrafter"/>
</dbReference>
<evidence type="ECO:0000259" key="1">
    <source>
        <dbReference type="PROSITE" id="PS51408"/>
    </source>
</evidence>
<comment type="caution">
    <text evidence="2">The sequence shown here is derived from an EMBL/GenBank/DDBJ whole genome shotgun (WGS) entry which is preliminary data.</text>
</comment>
<dbReference type="Pfam" id="PF10637">
    <property type="entry name" value="Ofd1_CTDD"/>
    <property type="match status" value="1"/>
</dbReference>
<dbReference type="SMART" id="SM00094">
    <property type="entry name" value="TR_FER"/>
    <property type="match status" value="1"/>
</dbReference>
<evidence type="ECO:0000313" key="3">
    <source>
        <dbReference type="Proteomes" id="UP001367676"/>
    </source>
</evidence>
<dbReference type="InterPro" id="IPR019601">
    <property type="entry name" value="Oxoglutarate/Fe-dep_Oase_C"/>
</dbReference>
<protein>
    <recommendedName>
        <fullName evidence="1">Transferrin-like domain-containing protein</fullName>
    </recommendedName>
</protein>
<dbReference type="AlphaFoldDB" id="A0AAN9XXF1"/>
<feature type="domain" description="Transferrin-like" evidence="1">
    <location>
        <begin position="282"/>
        <end position="616"/>
    </location>
</feature>
<name>A0AAN9XXF1_9HEMI</name>
<dbReference type="Gene3D" id="2.60.120.620">
    <property type="entry name" value="q2cbj1_9rhob like domain"/>
    <property type="match status" value="1"/>
</dbReference>
<dbReference type="PRINTS" id="PR00422">
    <property type="entry name" value="TRANSFERRIN"/>
</dbReference>
<dbReference type="Gene3D" id="3.40.190.10">
    <property type="entry name" value="Periplasmic binding protein-like II"/>
    <property type="match status" value="3"/>
</dbReference>
<organism evidence="2 3">
    <name type="scientific">Parthenolecanium corni</name>
    <dbReference type="NCBI Taxonomy" id="536013"/>
    <lineage>
        <taxon>Eukaryota</taxon>
        <taxon>Metazoa</taxon>
        <taxon>Ecdysozoa</taxon>
        <taxon>Arthropoda</taxon>
        <taxon>Hexapoda</taxon>
        <taxon>Insecta</taxon>
        <taxon>Pterygota</taxon>
        <taxon>Neoptera</taxon>
        <taxon>Paraneoptera</taxon>
        <taxon>Hemiptera</taxon>
        <taxon>Sternorrhyncha</taxon>
        <taxon>Coccoidea</taxon>
        <taxon>Coccidae</taxon>
        <taxon>Parthenolecanium</taxon>
    </lineage>
</organism>
<dbReference type="CDD" id="cd13529">
    <property type="entry name" value="PBP2_transferrin"/>
    <property type="match status" value="1"/>
</dbReference>
<sequence length="982" mass="111293">MVEKKNLKFDCSEWSLQFIEEPFKLFKLRDVFADPKHVEKLKKEVDCLSFSHKNPSSLQELVNDEFVEEKYKELIVESIEQNGVIMMQNFLKSSFFEAISDELDSSSVLWIPQGPSNRKKYEIADLKKLPPKTKNLITYFQSNFMCSYLESISGLKFYKKITGREYVHLMIMEIQSWRRGCYSIMTHDDSNLMSASLDVLLFFNVANDSVESVGKNTSNVAGNIYYCEKESVAVCRVDISIYTPDTSNKDKHACQNGMYELFKYFPLYKNVILIQNIFFLAYKFCVSESDSVSQKCQAILKGNSQVSCVPVIDSADCAIKLIDKKADFGVFSAEDAFFVANQINDKVNVIGELRNIERWNETYAFQTAVVVRNNHNGGFGGLRSTNYCHPGFGDGQFWTDRVLKEFESIVVPRICNSNKSTTESEIASLSDFFKSACRPGQWAYDALLDKKLKKKYSSLCALCDSPGRCSYNENYKGSQKETLSCLTKIDGGDVAYVALEDVQEYFGLLPNARPAKANSTDYKFLCTDKSYQPLKNPCTWINQRWPVVVALKEKAVALKSSIVNDFLCKRNDCRGKWQEAFTLLFEKTDQVFTPVSSKDDNLLKFVNEARTIPTDREEDPCKDKSVRLCTVNSAEFAKCSWLKQAVISEGIEPKLNCIEGYNMWSCFDRIMKSQADIIGIDTDFTFIAKNSFNLSAVIYQDSNNNDAFFLIVPIIKANSNIKSLADFKNKRISFPEFDGLAWNAFVAVTKAYSVLPKKCPYFNAVSSFVKSACAPGVYDLNHKYFNSTVPENICSLCAKMTNNSSGECPANSSNKYFGDLGALRLLLDDESDVAVVDYRRLFTKENVFRTPFNTSLYRILCKDGKVKPLGSYAEIETECALSFGVAAEIISRSSIRKSERRDITELLLKMDDRFGARLSSWDNPIMMYRPFNGTAGLIFKYLAFRVGSPESQNPIRNQSNKAIQSDPSNTLNCFPEILIKSI</sequence>
<dbReference type="PANTHER" id="PTHR11485:SF57">
    <property type="entry name" value="TRANSFERRIN"/>
    <property type="match status" value="1"/>
</dbReference>
<dbReference type="PANTHER" id="PTHR11485">
    <property type="entry name" value="TRANSFERRIN"/>
    <property type="match status" value="1"/>
</dbReference>
<evidence type="ECO:0000313" key="2">
    <source>
        <dbReference type="EMBL" id="KAK7572038.1"/>
    </source>
</evidence>
<dbReference type="GO" id="GO:0005615">
    <property type="term" value="C:extracellular space"/>
    <property type="evidence" value="ECO:0007669"/>
    <property type="project" value="TreeGrafter"/>
</dbReference>
<gene>
    <name evidence="2" type="ORF">V9T40_014510</name>
</gene>
<dbReference type="Proteomes" id="UP001367676">
    <property type="component" value="Unassembled WGS sequence"/>
</dbReference>
<dbReference type="EMBL" id="JBBCAQ010000038">
    <property type="protein sequence ID" value="KAK7572038.1"/>
    <property type="molecule type" value="Genomic_DNA"/>
</dbReference>
<dbReference type="GO" id="GO:0055037">
    <property type="term" value="C:recycling endosome"/>
    <property type="evidence" value="ECO:0007669"/>
    <property type="project" value="TreeGrafter"/>
</dbReference>
<dbReference type="SUPFAM" id="SSF53850">
    <property type="entry name" value="Periplasmic binding protein-like II"/>
    <property type="match status" value="2"/>
</dbReference>
<dbReference type="GO" id="GO:0006826">
    <property type="term" value="P:iron ion transport"/>
    <property type="evidence" value="ECO:0007669"/>
    <property type="project" value="TreeGrafter"/>
</dbReference>
<dbReference type="Pfam" id="PF00405">
    <property type="entry name" value="Transferrin"/>
    <property type="match status" value="2"/>
</dbReference>
<reference evidence="2 3" key="1">
    <citation type="submission" date="2024-03" db="EMBL/GenBank/DDBJ databases">
        <title>Adaptation during the transition from Ophiocordyceps entomopathogen to insect associate is accompanied by gene loss and intensified selection.</title>
        <authorList>
            <person name="Ward C.M."/>
            <person name="Onetto C.A."/>
            <person name="Borneman A.R."/>
        </authorList>
    </citation>
    <scope>NUCLEOTIDE SEQUENCE [LARGE SCALE GENOMIC DNA]</scope>
    <source>
        <strain evidence="2">AWRI1</strain>
        <tissue evidence="2">Single Adult Female</tissue>
    </source>
</reference>
<dbReference type="InterPro" id="IPR001156">
    <property type="entry name" value="Transferrin-like_dom"/>
</dbReference>
<dbReference type="GO" id="GO:0005769">
    <property type="term" value="C:early endosome"/>
    <property type="evidence" value="ECO:0007669"/>
    <property type="project" value="TreeGrafter"/>
</dbReference>
<accession>A0AAN9XXF1</accession>
<dbReference type="GO" id="GO:0005506">
    <property type="term" value="F:iron ion binding"/>
    <property type="evidence" value="ECO:0007669"/>
    <property type="project" value="InterPro"/>
</dbReference>
<dbReference type="PROSITE" id="PS51408">
    <property type="entry name" value="TRANSFERRIN_LIKE_4"/>
    <property type="match status" value="2"/>
</dbReference>
<dbReference type="GO" id="GO:0016706">
    <property type="term" value="F:2-oxoglutarate-dependent dioxygenase activity"/>
    <property type="evidence" value="ECO:0007669"/>
    <property type="project" value="InterPro"/>
</dbReference>
<dbReference type="GO" id="GO:0031418">
    <property type="term" value="F:L-ascorbic acid binding"/>
    <property type="evidence" value="ECO:0007669"/>
    <property type="project" value="InterPro"/>
</dbReference>
<proteinExistence type="predicted"/>
<keyword evidence="3" id="KW-1185">Reference proteome</keyword>